<accession>A0AA36N4V9</accession>
<gene>
    <name evidence="9" type="ORF">EVOR1521_LOCUS15175</name>
</gene>
<organism evidence="9 10">
    <name type="scientific">Effrenium voratum</name>
    <dbReference type="NCBI Taxonomy" id="2562239"/>
    <lineage>
        <taxon>Eukaryota</taxon>
        <taxon>Sar</taxon>
        <taxon>Alveolata</taxon>
        <taxon>Dinophyceae</taxon>
        <taxon>Suessiales</taxon>
        <taxon>Symbiodiniaceae</taxon>
        <taxon>Effrenium</taxon>
    </lineage>
</organism>
<dbReference type="GO" id="GO:0016460">
    <property type="term" value="C:myosin II complex"/>
    <property type="evidence" value="ECO:0007669"/>
    <property type="project" value="TreeGrafter"/>
</dbReference>
<evidence type="ECO:0000256" key="4">
    <source>
        <dbReference type="ARBA" id="ARBA00022737"/>
    </source>
</evidence>
<sequence length="217" mass="24051">MALLSKGGYGGLGGTASLGSTSRSGGGGGILARGGPSGRRKPTRQGLDDEQLEEIREAFNLFDTEQSGAIDARELKAALRALGFEVKKEDVRRMLADIGKDPSQPIDFNEFCEMMKGRRTGTRKTGKFETMMPDKNSRSEIDKVFALFDEDETGKISFRNLKRIAQELGESLTDEELQEMIEEADRDGDGLINPDEFYRVMRKRGGNPLDDWDSDED</sequence>
<dbReference type="CDD" id="cd00051">
    <property type="entry name" value="EFh"/>
    <property type="match status" value="2"/>
</dbReference>
<evidence type="ECO:0000256" key="1">
    <source>
        <dbReference type="ARBA" id="ARBA00004245"/>
    </source>
</evidence>
<name>A0AA36N4V9_9DINO</name>
<keyword evidence="6" id="KW-0206">Cytoskeleton</keyword>
<dbReference type="SMART" id="SM00054">
    <property type="entry name" value="EFh"/>
    <property type="match status" value="4"/>
</dbReference>
<evidence type="ECO:0000256" key="6">
    <source>
        <dbReference type="ARBA" id="ARBA00023212"/>
    </source>
</evidence>
<evidence type="ECO:0000259" key="8">
    <source>
        <dbReference type="PROSITE" id="PS50222"/>
    </source>
</evidence>
<feature type="domain" description="EF-hand" evidence="8">
    <location>
        <begin position="50"/>
        <end position="85"/>
    </location>
</feature>
<dbReference type="PROSITE" id="PS50222">
    <property type="entry name" value="EF_HAND_2"/>
    <property type="match status" value="3"/>
</dbReference>
<keyword evidence="10" id="KW-1185">Reference proteome</keyword>
<dbReference type="PANTHER" id="PTHR23048:SF59">
    <property type="entry name" value="EF-HAND SUPERFAMILY PROTEIN"/>
    <property type="match status" value="1"/>
</dbReference>
<evidence type="ECO:0000256" key="2">
    <source>
        <dbReference type="ARBA" id="ARBA00005253"/>
    </source>
</evidence>
<evidence type="ECO:0000256" key="7">
    <source>
        <dbReference type="SAM" id="MobiDB-lite"/>
    </source>
</evidence>
<evidence type="ECO:0000313" key="9">
    <source>
        <dbReference type="EMBL" id="CAJ1389587.1"/>
    </source>
</evidence>
<keyword evidence="6" id="KW-0963">Cytoplasm</keyword>
<feature type="region of interest" description="Disordered" evidence="7">
    <location>
        <begin position="1"/>
        <end position="49"/>
    </location>
</feature>
<dbReference type="InterPro" id="IPR011992">
    <property type="entry name" value="EF-hand-dom_pair"/>
</dbReference>
<dbReference type="GO" id="GO:0005509">
    <property type="term" value="F:calcium ion binding"/>
    <property type="evidence" value="ECO:0007669"/>
    <property type="project" value="InterPro"/>
</dbReference>
<protein>
    <recommendedName>
        <fullName evidence="8">EF-hand domain-containing protein</fullName>
    </recommendedName>
</protein>
<comment type="similarity">
    <text evidence="2">Belongs to the centrin family.</text>
</comment>
<dbReference type="InterPro" id="IPR002048">
    <property type="entry name" value="EF_hand_dom"/>
</dbReference>
<reference evidence="9" key="1">
    <citation type="submission" date="2023-08" db="EMBL/GenBank/DDBJ databases">
        <authorList>
            <person name="Chen Y."/>
            <person name="Shah S."/>
            <person name="Dougan E. K."/>
            <person name="Thang M."/>
            <person name="Chan C."/>
        </authorList>
    </citation>
    <scope>NUCLEOTIDE SEQUENCE</scope>
</reference>
<dbReference type="PANTHER" id="PTHR23048">
    <property type="entry name" value="MYOSIN LIGHT CHAIN 1, 3"/>
    <property type="match status" value="1"/>
</dbReference>
<keyword evidence="3" id="KW-0479">Metal-binding</keyword>
<dbReference type="EMBL" id="CAUJNA010001891">
    <property type="protein sequence ID" value="CAJ1389587.1"/>
    <property type="molecule type" value="Genomic_DNA"/>
</dbReference>
<dbReference type="Pfam" id="PF13499">
    <property type="entry name" value="EF-hand_7"/>
    <property type="match status" value="2"/>
</dbReference>
<dbReference type="SUPFAM" id="SSF47473">
    <property type="entry name" value="EF-hand"/>
    <property type="match status" value="1"/>
</dbReference>
<comment type="subcellular location">
    <subcellularLocation>
        <location evidence="1">Cytoplasm</location>
        <location evidence="1">Cytoskeleton</location>
    </subcellularLocation>
</comment>
<dbReference type="InterPro" id="IPR018247">
    <property type="entry name" value="EF_Hand_1_Ca_BS"/>
</dbReference>
<feature type="compositionally biased region" description="Gly residues" evidence="7">
    <location>
        <begin position="24"/>
        <end position="37"/>
    </location>
</feature>
<feature type="domain" description="EF-hand" evidence="8">
    <location>
        <begin position="172"/>
        <end position="207"/>
    </location>
</feature>
<feature type="domain" description="EF-hand" evidence="8">
    <location>
        <begin position="136"/>
        <end position="171"/>
    </location>
</feature>
<dbReference type="Proteomes" id="UP001178507">
    <property type="component" value="Unassembled WGS sequence"/>
</dbReference>
<keyword evidence="4" id="KW-0677">Repeat</keyword>
<feature type="compositionally biased region" description="Gly residues" evidence="7">
    <location>
        <begin position="7"/>
        <end position="16"/>
    </location>
</feature>
<dbReference type="InterPro" id="IPR050230">
    <property type="entry name" value="CALM/Myosin/TropC-like"/>
</dbReference>
<comment type="caution">
    <text evidence="9">The sequence shown here is derived from an EMBL/GenBank/DDBJ whole genome shotgun (WGS) entry which is preliminary data.</text>
</comment>
<proteinExistence type="inferred from homology"/>
<evidence type="ECO:0000256" key="5">
    <source>
        <dbReference type="ARBA" id="ARBA00022837"/>
    </source>
</evidence>
<keyword evidence="5" id="KW-0106">Calcium</keyword>
<evidence type="ECO:0000256" key="3">
    <source>
        <dbReference type="ARBA" id="ARBA00022723"/>
    </source>
</evidence>
<dbReference type="Gene3D" id="1.10.238.10">
    <property type="entry name" value="EF-hand"/>
    <property type="match status" value="2"/>
</dbReference>
<evidence type="ECO:0000313" key="10">
    <source>
        <dbReference type="Proteomes" id="UP001178507"/>
    </source>
</evidence>
<dbReference type="FunFam" id="1.10.238.10:FF:000077">
    <property type="entry name" value="Centrin 1"/>
    <property type="match status" value="1"/>
</dbReference>
<dbReference type="AlphaFoldDB" id="A0AA36N4V9"/>
<dbReference type="PROSITE" id="PS00018">
    <property type="entry name" value="EF_HAND_1"/>
    <property type="match status" value="1"/>
</dbReference>